<dbReference type="PANTHER" id="PTHR43092:SF2">
    <property type="entry name" value="HERCYNYLCYSTEINE SULFOXIDE LYASE"/>
    <property type="match status" value="1"/>
</dbReference>
<dbReference type="InterPro" id="IPR015421">
    <property type="entry name" value="PyrdxlP-dep_Trfase_major"/>
</dbReference>
<dbReference type="PANTHER" id="PTHR43092">
    <property type="entry name" value="L-CYSTEINE DESULFHYDRASE"/>
    <property type="match status" value="1"/>
</dbReference>
<dbReference type="SUPFAM" id="SSF53383">
    <property type="entry name" value="PLP-dependent transferases"/>
    <property type="match status" value="1"/>
</dbReference>
<reference evidence="3" key="1">
    <citation type="submission" date="2018-05" db="EMBL/GenBank/DDBJ databases">
        <authorList>
            <person name="Lanie J.A."/>
            <person name="Ng W.-L."/>
            <person name="Kazmierczak K.M."/>
            <person name="Andrzejewski T.M."/>
            <person name="Davidsen T.M."/>
            <person name="Wayne K.J."/>
            <person name="Tettelin H."/>
            <person name="Glass J.I."/>
            <person name="Rusch D."/>
            <person name="Podicherti R."/>
            <person name="Tsui H.-C.T."/>
            <person name="Winkler M.E."/>
        </authorList>
    </citation>
    <scope>NUCLEOTIDE SEQUENCE</scope>
</reference>
<keyword evidence="1" id="KW-0663">Pyridoxal phosphate</keyword>
<accession>A0A382H9B3</accession>
<dbReference type="Pfam" id="PF00266">
    <property type="entry name" value="Aminotran_5"/>
    <property type="match status" value="1"/>
</dbReference>
<dbReference type="InterPro" id="IPR015424">
    <property type="entry name" value="PyrdxlP-dep_Trfase"/>
</dbReference>
<proteinExistence type="predicted"/>
<organism evidence="3">
    <name type="scientific">marine metagenome</name>
    <dbReference type="NCBI Taxonomy" id="408172"/>
    <lineage>
        <taxon>unclassified sequences</taxon>
        <taxon>metagenomes</taxon>
        <taxon>ecological metagenomes</taxon>
    </lineage>
</organism>
<protein>
    <recommendedName>
        <fullName evidence="2">Aminotransferase class V domain-containing protein</fullName>
    </recommendedName>
</protein>
<dbReference type="Gene3D" id="3.90.1150.10">
    <property type="entry name" value="Aspartate Aminotransferase, domain 1"/>
    <property type="match status" value="1"/>
</dbReference>
<sequence>MFPNLKNQFFLDPDIIFLNHGSFGACARPIYENLLEWQSKLEEEPVKFFENTIINELKKSRMALGNYINCPSEDLVYFPNPTTAVNAVARSLKLSPGDEVLSTNHIYGALDRSWKYICDNKKANFIKAQVPFPIESKQEFLESIFKHITNKTKVIFLSHITSMTAIIFPIEEVIKFAKEKNILTIIDGAHVPGHIPLDIMKLDADIYTGACHKWMCTPKGISFLYVKKELQKNIHPLVISWGWESDNPGQSKFLDWHEWQGTRDMSAYLTIPAAVEFLNKYNWLEVGKRCQDQVIRTRNDFIDMLNISLPCPDNWLGQMASIPLPIGEADLFKNSLLEKYKIQVPVFKWEENIYLRYSIQAYNTNDDLNKLLSAVKEILS</sequence>
<dbReference type="InterPro" id="IPR000192">
    <property type="entry name" value="Aminotrans_V_dom"/>
</dbReference>
<evidence type="ECO:0000256" key="1">
    <source>
        <dbReference type="ARBA" id="ARBA00022898"/>
    </source>
</evidence>
<gene>
    <name evidence="3" type="ORF">METZ01_LOCUS236748</name>
</gene>
<dbReference type="EMBL" id="UINC01059934">
    <property type="protein sequence ID" value="SVB83894.1"/>
    <property type="molecule type" value="Genomic_DNA"/>
</dbReference>
<dbReference type="InterPro" id="IPR015422">
    <property type="entry name" value="PyrdxlP-dep_Trfase_small"/>
</dbReference>
<feature type="domain" description="Aminotransferase class V" evidence="2">
    <location>
        <begin position="50"/>
        <end position="371"/>
    </location>
</feature>
<evidence type="ECO:0000259" key="2">
    <source>
        <dbReference type="Pfam" id="PF00266"/>
    </source>
</evidence>
<evidence type="ECO:0000313" key="3">
    <source>
        <dbReference type="EMBL" id="SVB83894.1"/>
    </source>
</evidence>
<dbReference type="Gene3D" id="3.40.640.10">
    <property type="entry name" value="Type I PLP-dependent aspartate aminotransferase-like (Major domain)"/>
    <property type="match status" value="1"/>
</dbReference>
<name>A0A382H9B3_9ZZZZ</name>
<dbReference type="AlphaFoldDB" id="A0A382H9B3"/>
<dbReference type="PROSITE" id="PS51257">
    <property type="entry name" value="PROKAR_LIPOPROTEIN"/>
    <property type="match status" value="1"/>
</dbReference>